<dbReference type="EMBL" id="JAHQIW010007390">
    <property type="protein sequence ID" value="KAJ1374059.1"/>
    <property type="molecule type" value="Genomic_DNA"/>
</dbReference>
<proteinExistence type="predicted"/>
<keyword evidence="2" id="KW-1185">Reference proteome</keyword>
<evidence type="ECO:0000313" key="1">
    <source>
        <dbReference type="EMBL" id="KAJ1374059.1"/>
    </source>
</evidence>
<protein>
    <submittedName>
        <fullName evidence="1">Uncharacterized protein</fullName>
    </submittedName>
</protein>
<evidence type="ECO:0000313" key="2">
    <source>
        <dbReference type="Proteomes" id="UP001196413"/>
    </source>
</evidence>
<dbReference type="Proteomes" id="UP001196413">
    <property type="component" value="Unassembled WGS sequence"/>
</dbReference>
<name>A0AAD5WKL6_PARTN</name>
<accession>A0AAD5WKL6</accession>
<gene>
    <name evidence="1" type="ORF">KIN20_036652</name>
</gene>
<organism evidence="1 2">
    <name type="scientific">Parelaphostrongylus tenuis</name>
    <name type="common">Meningeal worm</name>
    <dbReference type="NCBI Taxonomy" id="148309"/>
    <lineage>
        <taxon>Eukaryota</taxon>
        <taxon>Metazoa</taxon>
        <taxon>Ecdysozoa</taxon>
        <taxon>Nematoda</taxon>
        <taxon>Chromadorea</taxon>
        <taxon>Rhabditida</taxon>
        <taxon>Rhabditina</taxon>
        <taxon>Rhabditomorpha</taxon>
        <taxon>Strongyloidea</taxon>
        <taxon>Metastrongylidae</taxon>
        <taxon>Parelaphostrongylus</taxon>
    </lineage>
</organism>
<reference evidence="1" key="1">
    <citation type="submission" date="2021-06" db="EMBL/GenBank/DDBJ databases">
        <title>Parelaphostrongylus tenuis whole genome reference sequence.</title>
        <authorList>
            <person name="Garwood T.J."/>
            <person name="Larsen P.A."/>
            <person name="Fountain-Jones N.M."/>
            <person name="Garbe J.R."/>
            <person name="Macchietto M.G."/>
            <person name="Kania S.A."/>
            <person name="Gerhold R.W."/>
            <person name="Richards J.E."/>
            <person name="Wolf T.M."/>
        </authorList>
    </citation>
    <scope>NUCLEOTIDE SEQUENCE</scope>
    <source>
        <strain evidence="1">MNPRO001-30</strain>
        <tissue evidence="1">Meninges</tissue>
    </source>
</reference>
<dbReference type="AlphaFoldDB" id="A0AAD5WKL6"/>
<sequence>MDEPNMLKCLVDDAEYYIDWKISEPAMCLHFIYVASETLDGRLLIMWWLRRRPRCRSVGQPQASICFNVFRSSVQLADSGQAVIHPSMVGWHCTCGGVSGGGGGGGPISVLPIDLAILLVQLLYFWWLL</sequence>
<comment type="caution">
    <text evidence="1">The sequence shown here is derived from an EMBL/GenBank/DDBJ whole genome shotgun (WGS) entry which is preliminary data.</text>
</comment>